<keyword evidence="5" id="KW-1185">Reference proteome</keyword>
<dbReference type="GO" id="GO:0008270">
    <property type="term" value="F:zinc ion binding"/>
    <property type="evidence" value="ECO:0007669"/>
    <property type="project" value="UniProtKB-KW"/>
</dbReference>
<dbReference type="OrthoDB" id="8062037at2759"/>
<feature type="compositionally biased region" description="Basic residues" evidence="2">
    <location>
        <begin position="280"/>
        <end position="292"/>
    </location>
</feature>
<feature type="region of interest" description="Disordered" evidence="2">
    <location>
        <begin position="166"/>
        <end position="313"/>
    </location>
</feature>
<feature type="domain" description="RING-type" evidence="3">
    <location>
        <begin position="338"/>
        <end position="393"/>
    </location>
</feature>
<keyword evidence="1" id="KW-0862">Zinc</keyword>
<keyword evidence="1" id="KW-0479">Metal-binding</keyword>
<reference evidence="4 5" key="1">
    <citation type="submission" date="2020-01" db="EMBL/GenBank/DDBJ databases">
        <authorList>
            <consortium name="DOE Joint Genome Institute"/>
            <person name="Haridas S."/>
            <person name="Albert R."/>
            <person name="Binder M."/>
            <person name="Bloem J."/>
            <person name="Labutti K."/>
            <person name="Salamov A."/>
            <person name="Andreopoulos B."/>
            <person name="Baker S.E."/>
            <person name="Barry K."/>
            <person name="Bills G."/>
            <person name="Bluhm B.H."/>
            <person name="Cannon C."/>
            <person name="Castanera R."/>
            <person name="Culley D.E."/>
            <person name="Daum C."/>
            <person name="Ezra D."/>
            <person name="Gonzalez J.B."/>
            <person name="Henrissat B."/>
            <person name="Kuo A."/>
            <person name="Liang C."/>
            <person name="Lipzen A."/>
            <person name="Lutzoni F."/>
            <person name="Magnuson J."/>
            <person name="Mondo S."/>
            <person name="Nolan M."/>
            <person name="Ohm R."/>
            <person name="Pangilinan J."/>
            <person name="Park H.-J.H."/>
            <person name="Ramirez L."/>
            <person name="Alfaro M."/>
            <person name="Sun H."/>
            <person name="Tritt A."/>
            <person name="Yoshinaga Y."/>
            <person name="Zwiers L.-H.L."/>
            <person name="Turgeon B.G."/>
            <person name="Goodwin S.B."/>
            <person name="Spatafora J.W."/>
            <person name="Crous P.W."/>
            <person name="Grigoriev I.V."/>
        </authorList>
    </citation>
    <scope>NUCLEOTIDE SEQUENCE [LARGE SCALE GENOMIC DNA]</scope>
    <source>
        <strain evidence="4 5">CBS 611.86</strain>
    </source>
</reference>
<dbReference type="SUPFAM" id="SSF57850">
    <property type="entry name" value="RING/U-box"/>
    <property type="match status" value="1"/>
</dbReference>
<dbReference type="InterPro" id="IPR001841">
    <property type="entry name" value="Znf_RING"/>
</dbReference>
<evidence type="ECO:0000313" key="5">
    <source>
        <dbReference type="Proteomes" id="UP000481861"/>
    </source>
</evidence>
<evidence type="ECO:0000256" key="2">
    <source>
        <dbReference type="SAM" id="MobiDB-lite"/>
    </source>
</evidence>
<feature type="region of interest" description="Disordered" evidence="2">
    <location>
        <begin position="1"/>
        <end position="32"/>
    </location>
</feature>
<dbReference type="AlphaFoldDB" id="A0A7C8IBM0"/>
<keyword evidence="1" id="KW-0863">Zinc-finger</keyword>
<dbReference type="Gene3D" id="3.30.40.10">
    <property type="entry name" value="Zinc/RING finger domain, C3HC4 (zinc finger)"/>
    <property type="match status" value="1"/>
</dbReference>
<dbReference type="Pfam" id="PF13639">
    <property type="entry name" value="zf-RING_2"/>
    <property type="match status" value="1"/>
</dbReference>
<feature type="compositionally biased region" description="Polar residues" evidence="2">
    <location>
        <begin position="1"/>
        <end position="16"/>
    </location>
</feature>
<accession>A0A7C8IBM0</accession>
<dbReference type="Proteomes" id="UP000481861">
    <property type="component" value="Unassembled WGS sequence"/>
</dbReference>
<dbReference type="InterPro" id="IPR013083">
    <property type="entry name" value="Znf_RING/FYVE/PHD"/>
</dbReference>
<name>A0A7C8IBM0_9PLEO</name>
<organism evidence="4 5">
    <name type="scientific">Massariosphaeria phaeospora</name>
    <dbReference type="NCBI Taxonomy" id="100035"/>
    <lineage>
        <taxon>Eukaryota</taxon>
        <taxon>Fungi</taxon>
        <taxon>Dikarya</taxon>
        <taxon>Ascomycota</taxon>
        <taxon>Pezizomycotina</taxon>
        <taxon>Dothideomycetes</taxon>
        <taxon>Pleosporomycetidae</taxon>
        <taxon>Pleosporales</taxon>
        <taxon>Pleosporales incertae sedis</taxon>
        <taxon>Massariosphaeria</taxon>
    </lineage>
</organism>
<evidence type="ECO:0000313" key="4">
    <source>
        <dbReference type="EMBL" id="KAF2873071.1"/>
    </source>
</evidence>
<feature type="compositionally biased region" description="Low complexity" evidence="2">
    <location>
        <begin position="262"/>
        <end position="271"/>
    </location>
</feature>
<evidence type="ECO:0000256" key="1">
    <source>
        <dbReference type="PROSITE-ProRule" id="PRU00175"/>
    </source>
</evidence>
<evidence type="ECO:0000259" key="3">
    <source>
        <dbReference type="PROSITE" id="PS50089"/>
    </source>
</evidence>
<protein>
    <recommendedName>
        <fullName evidence="3">RING-type domain-containing protein</fullName>
    </recommendedName>
</protein>
<proteinExistence type="predicted"/>
<dbReference type="PROSITE" id="PS50089">
    <property type="entry name" value="ZF_RING_2"/>
    <property type="match status" value="1"/>
</dbReference>
<feature type="compositionally biased region" description="Basic and acidic residues" evidence="2">
    <location>
        <begin position="212"/>
        <end position="231"/>
    </location>
</feature>
<dbReference type="EMBL" id="JAADJZ010000008">
    <property type="protein sequence ID" value="KAF2873071.1"/>
    <property type="molecule type" value="Genomic_DNA"/>
</dbReference>
<comment type="caution">
    <text evidence="4">The sequence shown here is derived from an EMBL/GenBank/DDBJ whole genome shotgun (WGS) entry which is preliminary data.</text>
</comment>
<sequence>MAESNFSPPLRNSFSMPTPPAPNTPGQGTSSAAMFPPGYANYHSMAYERSGYNPLHTNYLPEPSRAQVQYSQQNRPFHYQLPEHGDPRAAGYYSPPPFHNGPHAGMPHTLPPMPFQRSHVPGNPTPDFPEFRNNNYWMPMIEPQISSGGQAYNFQPYPPPLYGFDIYPGQRSDPTMADPPPPSAGHLVHYGAGRPEVPNPFHQLRSTFRGAGYERQHEHHSQIPGNPDRRSLSALDAQGRRSDRSVSPRTSNNRRSFDRYSTDLSHTSTSSDAEETAARTRLHRGYQSRRRWGNADFRSRGPGAGDGNTPTTSQMQEFKHKLRRLLPTELPENASTTCDICQKDYSAKSVPPTEEDEVAVQLSCKHVFGEHCINTWFDTCRTHKNKITCPMCRVVLIESCRPSPPFRNTGEMIAFISSARSGALDLSAQQEFEQFGFASDIQVWLSAYLLCGSNPRRSRSDYGWSTGLRPFNNYLRREWVARKTAELGVNAVSQRP</sequence>
<gene>
    <name evidence="4" type="ORF">BDV95DRAFT_605639</name>
</gene>